<comment type="caution">
    <text evidence="1">The sequence shown here is derived from an EMBL/GenBank/DDBJ whole genome shotgun (WGS) entry which is preliminary data.</text>
</comment>
<evidence type="ECO:0000313" key="2">
    <source>
        <dbReference type="Proteomes" id="UP000001881"/>
    </source>
</evidence>
<accession>F7WC58</accession>
<organism evidence="1 2">
    <name type="scientific">Sordaria macrospora (strain ATCC MYA-333 / DSM 997 / K(L3346) / K-hell)</name>
    <dbReference type="NCBI Taxonomy" id="771870"/>
    <lineage>
        <taxon>Eukaryota</taxon>
        <taxon>Fungi</taxon>
        <taxon>Dikarya</taxon>
        <taxon>Ascomycota</taxon>
        <taxon>Pezizomycotina</taxon>
        <taxon>Sordariomycetes</taxon>
        <taxon>Sordariomycetidae</taxon>
        <taxon>Sordariales</taxon>
        <taxon>Sordariaceae</taxon>
        <taxon>Sordaria</taxon>
    </lineage>
</organism>
<dbReference type="Gene3D" id="3.80.10.10">
    <property type="entry name" value="Ribonuclease Inhibitor"/>
    <property type="match status" value="1"/>
</dbReference>
<proteinExistence type="predicted"/>
<dbReference type="EMBL" id="CABT02000096">
    <property type="protein sequence ID" value="CCC05552.1"/>
    <property type="molecule type" value="Genomic_DNA"/>
</dbReference>
<gene>
    <name evidence="1" type="ORF">SMAC_09516</name>
</gene>
<evidence type="ECO:0000313" key="1">
    <source>
        <dbReference type="EMBL" id="CCC05552.1"/>
    </source>
</evidence>
<dbReference type="InParanoid" id="F7WC58"/>
<keyword evidence="2" id="KW-1185">Reference proteome</keyword>
<dbReference type="Proteomes" id="UP000001881">
    <property type="component" value="Unassembled WGS sequence"/>
</dbReference>
<dbReference type="OrthoDB" id="10384401at2759"/>
<dbReference type="VEuPathDB" id="FungiDB:SMAC_09516"/>
<reference evidence="1 2" key="1">
    <citation type="journal article" date="2010" name="PLoS Genet.">
        <title>De novo assembly of a 40 Mb eukaryotic genome from short sequence reads: Sordaria macrospora, a model organism for fungal morphogenesis.</title>
        <authorList>
            <person name="Nowrousian M."/>
            <person name="Stajich J."/>
            <person name="Chu M."/>
            <person name="Engh I."/>
            <person name="Espagne E."/>
            <person name="Halliday K."/>
            <person name="Kamerewerd J."/>
            <person name="Kempken F."/>
            <person name="Knab B."/>
            <person name="Kuo H.C."/>
            <person name="Osiewacz H.D."/>
            <person name="Poeggeler S."/>
            <person name="Read N."/>
            <person name="Seiler S."/>
            <person name="Smith K."/>
            <person name="Zickler D."/>
            <person name="Kueck U."/>
            <person name="Freitag M."/>
        </authorList>
    </citation>
    <scope>NUCLEOTIDE SEQUENCE [LARGE SCALE GENOMIC DNA]</scope>
    <source>
        <strain evidence="2">ATCC MYA-333 / DSM 997 / K(L3346) / K-hell</strain>
        <tissue evidence="1">Mycelium</tissue>
    </source>
</reference>
<dbReference type="SUPFAM" id="SSF52047">
    <property type="entry name" value="RNI-like"/>
    <property type="match status" value="1"/>
</dbReference>
<sequence>MELNELNVPIKDLATTAAMTVPTSLPPAPPPIFSSLPTEIIAMIAKELLLDAKGPEGPSKDETSIRWKKERKAMGEAITGLASLAHTSRRLNKIVTPVLYEHPFLLQQNRFDSTCNIEHLYGLVHLLGKDDGLADLVRCYQAPKIAISDTLGAFLDRCYREPKSYQKVLTLLNKYIPFLANIVAGRGHLDNGYLEAPGVMADLIPAVILCHCRSIKQLDRLSIGGNRGGNCWRFLWRDVVAAGSSVTFPNLQSAKLESFTELHLLPITNMAALRRTLTAVDEAVSFVNHAAPSLRHLTLKSFASCSSWDGGPSTVPDQIPIRTLEKLTSLEMHYCAFLKETDLCRIIKACPKLERFVFTSEASPRGGGRFTGLKSAFIGPKMALKALAPVSQQLKALSIKYAALVDLSFMDVLDDDDTDMDMEDDDMDITDDDADMLNDTDTDYDDEMDMDLDIDEDGPMDPNENLIKTLGHFQQFLNLKILRISHSALHRCRTPSSSSDSGPDLEEKDQQLVDLIKGCPSLESLDVTQYDIQNTPIRPQLEGLIAAVASTTPLSQSSQLSQLKSIRISLDTSSRRLEADWINDNSDNPYLKDQFARQHLTKYIQRGMKLRIDVAPLKEYEA</sequence>
<dbReference type="HOGENOM" id="CLU_532195_0_0_1"/>
<protein>
    <submittedName>
        <fullName evidence="1">WGS project CABT00000000 data, contig 2.96</fullName>
    </submittedName>
</protein>
<dbReference type="AlphaFoldDB" id="F7WC58"/>
<dbReference type="eggNOG" id="ENOG502TAAM">
    <property type="taxonomic scope" value="Eukaryota"/>
</dbReference>
<name>F7WC58_SORMK</name>
<dbReference type="InterPro" id="IPR032675">
    <property type="entry name" value="LRR_dom_sf"/>
</dbReference>